<dbReference type="Proteomes" id="UP000000589">
    <property type="component" value="Chromosome 3"/>
</dbReference>
<dbReference type="AGR" id="MGI:1916507"/>
<sequence length="113" mass="11926">MATSLHEGPTNQLDLLIRAVEASVHSSNAHCTDKTIEAAEALLHMESPTCLRDSRSPGLCLPTCLCPVCMPDIHGCQKRIGSSGTGVPDGCELPCGCWELYPSPGRAASALKH</sequence>
<name>V9GXK9_MOUSE</name>
<evidence type="ECO:0007829" key="11">
    <source>
        <dbReference type="PubMed" id="21183079"/>
    </source>
</evidence>
<evidence type="ECO:0000256" key="1">
    <source>
        <dbReference type="ARBA" id="ARBA00004123"/>
    </source>
</evidence>
<dbReference type="GO" id="GO:0045893">
    <property type="term" value="P:positive regulation of DNA-templated transcription"/>
    <property type="evidence" value="ECO:0007669"/>
    <property type="project" value="UniProtKB-ARBA"/>
</dbReference>
<evidence type="ECO:0000256" key="4">
    <source>
        <dbReference type="ARBA" id="ARBA00023163"/>
    </source>
</evidence>
<dbReference type="AlphaFoldDB" id="V9GXK9"/>
<comment type="subcellular location">
    <subcellularLocation>
        <location evidence="1">Nucleus</location>
    </subcellularLocation>
</comment>
<keyword evidence="10" id="KW-1267">Proteomics identification</keyword>
<organism evidence="7 9">
    <name type="scientific">Mus musculus</name>
    <name type="common">Mouse</name>
    <dbReference type="NCBI Taxonomy" id="10090"/>
    <lineage>
        <taxon>Eukaryota</taxon>
        <taxon>Metazoa</taxon>
        <taxon>Chordata</taxon>
        <taxon>Craniata</taxon>
        <taxon>Vertebrata</taxon>
        <taxon>Euteleostomi</taxon>
        <taxon>Mammalia</taxon>
        <taxon>Eutheria</taxon>
        <taxon>Euarchontoglires</taxon>
        <taxon>Glires</taxon>
        <taxon>Rodentia</taxon>
        <taxon>Myomorpha</taxon>
        <taxon>Muroidea</taxon>
        <taxon>Muridae</taxon>
        <taxon>Murinae</taxon>
        <taxon>Mus</taxon>
        <taxon>Mus</taxon>
    </lineage>
</organism>
<dbReference type="ExpressionAtlas" id="V9GXK9">
    <property type="expression patterns" value="baseline and differential"/>
</dbReference>
<evidence type="ECO:0000313" key="9">
    <source>
        <dbReference type="Proteomes" id="UP000000589"/>
    </source>
</evidence>
<dbReference type="GO" id="GO:0005634">
    <property type="term" value="C:nucleus"/>
    <property type="evidence" value="ECO:0007669"/>
    <property type="project" value="UniProtKB-SubCell"/>
</dbReference>
<evidence type="ECO:0000313" key="8">
    <source>
        <dbReference type="MGI" id="MGI:1916507"/>
    </source>
</evidence>
<evidence type="ECO:0000256" key="5">
    <source>
        <dbReference type="ARBA" id="ARBA00023242"/>
    </source>
</evidence>
<dbReference type="MGI" id="MGI:1916507">
    <property type="gene designation" value="Elf2"/>
</dbReference>
<dbReference type="HOGENOM" id="CLU_2132717_0_0_1"/>
<keyword evidence="3" id="KW-0805">Transcription regulation</keyword>
<reference evidence="11" key="2">
    <citation type="journal article" date="2010" name="Cell">
        <title>A tissue-specific atlas of mouse protein phosphorylation and expression.</title>
        <authorList>
            <person name="Huttlin E.L."/>
            <person name="Jedrychowski M.P."/>
            <person name="Elias J.E."/>
            <person name="Goswami T."/>
            <person name="Rad R."/>
            <person name="Beausoleil S.A."/>
            <person name="Villen J."/>
            <person name="Haas W."/>
            <person name="Sowa M.E."/>
            <person name="Gygi S.P."/>
        </authorList>
    </citation>
    <scope>IDENTIFICATION BY MASS SPECTROMETRY [LARGE SCALE ANALYSIS]</scope>
</reference>
<evidence type="ECO:0000313" key="7">
    <source>
        <dbReference type="Ensembl" id="ENSMUSP00000139199.2"/>
    </source>
</evidence>
<keyword evidence="4" id="KW-0804">Transcription</keyword>
<keyword evidence="5" id="KW-0539">Nucleus</keyword>
<dbReference type="Pfam" id="PF12310">
    <property type="entry name" value="Elf-1_N"/>
    <property type="match status" value="1"/>
</dbReference>
<accession>V9GXK9</accession>
<evidence type="ECO:0000256" key="3">
    <source>
        <dbReference type="ARBA" id="ARBA00023015"/>
    </source>
</evidence>
<evidence type="ECO:0000259" key="6">
    <source>
        <dbReference type="Pfam" id="PF12310"/>
    </source>
</evidence>
<dbReference type="Ensembl" id="ENSMUST00000184677.7">
    <property type="protein sequence ID" value="ENSMUSP00000139199.2"/>
    <property type="gene ID" value="ENSMUSG00000037174.19"/>
</dbReference>
<feature type="domain" description="Transcription factor Elf N-terminal" evidence="6">
    <location>
        <begin position="15"/>
        <end position="48"/>
    </location>
</feature>
<gene>
    <name evidence="7 8" type="primary">Elf2</name>
</gene>
<dbReference type="VEuPathDB" id="HostDB:ENSMUSG00000037174"/>
<evidence type="ECO:0000256" key="2">
    <source>
        <dbReference type="ARBA" id="ARBA00022553"/>
    </source>
</evidence>
<reference evidence="7 9" key="1">
    <citation type="journal article" date="2009" name="PLoS Biol.">
        <title>Lineage-specific biology revealed by a finished genome assembly of the mouse.</title>
        <authorList>
            <consortium name="Mouse Genome Sequencing Consortium"/>
            <person name="Church D.M."/>
            <person name="Goodstadt L."/>
            <person name="Hillier L.W."/>
            <person name="Zody M.C."/>
            <person name="Goldstein S."/>
            <person name="She X."/>
            <person name="Bult C.J."/>
            <person name="Agarwala R."/>
            <person name="Cherry J.L."/>
            <person name="DiCuccio M."/>
            <person name="Hlavina W."/>
            <person name="Kapustin Y."/>
            <person name="Meric P."/>
            <person name="Maglott D."/>
            <person name="Birtle Z."/>
            <person name="Marques A.C."/>
            <person name="Graves T."/>
            <person name="Zhou S."/>
            <person name="Teague B."/>
            <person name="Potamousis K."/>
            <person name="Churas C."/>
            <person name="Place M."/>
            <person name="Herschleb J."/>
            <person name="Runnheim R."/>
            <person name="Forrest D."/>
            <person name="Amos-Landgraf J."/>
            <person name="Schwartz D.C."/>
            <person name="Cheng Z."/>
            <person name="Lindblad-Toh K."/>
            <person name="Eichler E.E."/>
            <person name="Ponting C.P."/>
        </authorList>
    </citation>
    <scope>NUCLEOTIDE SEQUENCE [LARGE SCALE GENOMIC DNA]</scope>
    <source>
        <strain evidence="7 9">C57BL/6J</strain>
    </source>
</reference>
<evidence type="ECO:0007829" key="10">
    <source>
        <dbReference type="ProteomicsDB" id="V9GXK9"/>
    </source>
</evidence>
<dbReference type="GeneTree" id="ENSGT00940000154953"/>
<reference evidence="7" key="4">
    <citation type="submission" date="2025-08" db="UniProtKB">
        <authorList>
            <consortium name="Ensembl"/>
        </authorList>
    </citation>
    <scope>IDENTIFICATION</scope>
    <source>
        <strain evidence="7">C57BL/6J</strain>
    </source>
</reference>
<keyword evidence="2" id="KW-0597">Phosphoprotein</keyword>
<dbReference type="Antibodypedia" id="896">
    <property type="antibodies" value="154 antibodies from 26 providers"/>
</dbReference>
<protein>
    <submittedName>
        <fullName evidence="7">E74-like factor 2</fullName>
    </submittedName>
</protein>
<keyword evidence="9" id="KW-1185">Reference proteome</keyword>
<dbReference type="Bgee" id="ENSMUSG00000037174">
    <property type="expression patterns" value="Expressed in spermatocyte and 284 other cell types or tissues"/>
</dbReference>
<reference evidence="7" key="5">
    <citation type="submission" date="2025-09" db="UniProtKB">
        <authorList>
            <consortium name="Ensembl"/>
        </authorList>
    </citation>
    <scope>IDENTIFICATION</scope>
    <source>
        <strain evidence="7">C57BL/6J</strain>
    </source>
</reference>
<dbReference type="InterPro" id="IPR022084">
    <property type="entry name" value="TF_Elf_N"/>
</dbReference>
<dbReference type="ProteomicsDB" id="304397"/>
<reference evidence="7 9" key="3">
    <citation type="journal article" date="2011" name="PLoS Biol.">
        <title>Modernizing reference genome assemblies.</title>
        <authorList>
            <person name="Church D.M."/>
            <person name="Schneider V.A."/>
            <person name="Graves T."/>
            <person name="Auger K."/>
            <person name="Cunningham F."/>
            <person name="Bouk N."/>
            <person name="Chen H.C."/>
            <person name="Agarwala R."/>
            <person name="McLaren W.M."/>
            <person name="Ritchie G.R."/>
            <person name="Albracht D."/>
            <person name="Kremitzki M."/>
            <person name="Rock S."/>
            <person name="Kotkiewicz H."/>
            <person name="Kremitzki C."/>
            <person name="Wollam A."/>
            <person name="Trani L."/>
            <person name="Fulton L."/>
            <person name="Fulton R."/>
            <person name="Matthews L."/>
            <person name="Whitehead S."/>
            <person name="Chow W."/>
            <person name="Torrance J."/>
            <person name="Dunn M."/>
            <person name="Harden G."/>
            <person name="Threadgold G."/>
            <person name="Wood J."/>
            <person name="Collins J."/>
            <person name="Heath P."/>
            <person name="Griffiths G."/>
            <person name="Pelan S."/>
            <person name="Grafham D."/>
            <person name="Eichler E.E."/>
            <person name="Weinstock G."/>
            <person name="Mardis E.R."/>
            <person name="Wilson R.K."/>
            <person name="Howe K."/>
            <person name="Flicek P."/>
            <person name="Hubbard T."/>
        </authorList>
    </citation>
    <scope>NUCLEOTIDE SEQUENCE [LARGE SCALE GENOMIC DNA]</scope>
    <source>
        <strain evidence="7 9">C57BL/6J</strain>
    </source>
</reference>
<proteinExistence type="evidence at protein level"/>
<dbReference type="PeptideAtlas" id="V9GXK9"/>